<protein>
    <submittedName>
        <fullName evidence="1">Uncharacterized protein</fullName>
    </submittedName>
</protein>
<accession>A0A941F8Z8</accession>
<reference evidence="1" key="2">
    <citation type="submission" date="2021-04" db="EMBL/GenBank/DDBJ databases">
        <authorList>
            <person name="Zhang T."/>
            <person name="Zhang Y."/>
            <person name="Lu D."/>
            <person name="Zuo D."/>
            <person name="Du Z."/>
        </authorList>
    </citation>
    <scope>NUCLEOTIDE SEQUENCE</scope>
    <source>
        <strain evidence="1">JR1</strain>
    </source>
</reference>
<name>A0A941F8Z8_9BACT</name>
<dbReference type="RefSeq" id="WP_212193405.1">
    <property type="nucleotide sequence ID" value="NZ_JAGTAR010000078.1"/>
</dbReference>
<gene>
    <name evidence="1" type="ORF">KDU71_22615</name>
</gene>
<proteinExistence type="predicted"/>
<evidence type="ECO:0000313" key="1">
    <source>
        <dbReference type="EMBL" id="MBR8538382.1"/>
    </source>
</evidence>
<reference evidence="1" key="1">
    <citation type="journal article" date="2018" name="Int. J. Syst. Evol. Microbiol.">
        <title>Carboxylicivirga sediminis sp. nov., isolated from coastal sediment.</title>
        <authorList>
            <person name="Wang F.Q."/>
            <person name="Ren L.H."/>
            <person name="Zou R.J."/>
            <person name="Sun Y.Z."/>
            <person name="Liu X.J."/>
            <person name="Jiang F."/>
            <person name="Liu L.J."/>
        </authorList>
    </citation>
    <scope>NUCLEOTIDE SEQUENCE</scope>
    <source>
        <strain evidence="1">JR1</strain>
    </source>
</reference>
<evidence type="ECO:0000313" key="2">
    <source>
        <dbReference type="Proteomes" id="UP000679220"/>
    </source>
</evidence>
<organism evidence="1 2">
    <name type="scientific">Carboxylicivirga sediminis</name>
    <dbReference type="NCBI Taxonomy" id="2006564"/>
    <lineage>
        <taxon>Bacteria</taxon>
        <taxon>Pseudomonadati</taxon>
        <taxon>Bacteroidota</taxon>
        <taxon>Bacteroidia</taxon>
        <taxon>Marinilabiliales</taxon>
        <taxon>Marinilabiliaceae</taxon>
        <taxon>Carboxylicivirga</taxon>
    </lineage>
</organism>
<comment type="caution">
    <text evidence="1">The sequence shown here is derived from an EMBL/GenBank/DDBJ whole genome shotgun (WGS) entry which is preliminary data.</text>
</comment>
<sequence>MNKLIIILGILSMLNCNAQQYKVPESFKHLKKVHLESYGQVFAFLPHDYETKISIEEKFNEENPVETIIGIANVNKTENLNYMITFTNAPSDDYSFSFYSIDKEKYEYKFTIGGKQLFIPGNGFAYVSGHTNNMFDKKRKIKFEKDTISEVKQPLYFVGLKTKTLKPIKLYESKEKKKIVASLPANSNIEVVVSEFSDDAHYFLIKTSFGLLGWWELDFYYSREIENLFFAGD</sequence>
<dbReference type="AlphaFoldDB" id="A0A941F8Z8"/>
<dbReference type="EMBL" id="JAGTAR010000078">
    <property type="protein sequence ID" value="MBR8538382.1"/>
    <property type="molecule type" value="Genomic_DNA"/>
</dbReference>
<keyword evidence="2" id="KW-1185">Reference proteome</keyword>
<dbReference type="Proteomes" id="UP000679220">
    <property type="component" value="Unassembled WGS sequence"/>
</dbReference>